<accession>A0A7Y1MSC9</accession>
<evidence type="ECO:0000313" key="1">
    <source>
        <dbReference type="EMBL" id="NNA97390.1"/>
    </source>
</evidence>
<dbReference type="Proteomes" id="UP000542111">
    <property type="component" value="Unassembled WGS sequence"/>
</dbReference>
<proteinExistence type="predicted"/>
<gene>
    <name evidence="1" type="ORF">HBO33_19675</name>
</gene>
<protein>
    <submittedName>
        <fullName evidence="1">Uncharacterized protein</fullName>
    </submittedName>
</protein>
<evidence type="ECO:0000313" key="2">
    <source>
        <dbReference type="Proteomes" id="UP000542111"/>
    </source>
</evidence>
<comment type="caution">
    <text evidence="1">The sequence shown here is derived from an EMBL/GenBank/DDBJ whole genome shotgun (WGS) entry which is preliminary data.</text>
</comment>
<name>A0A7Y1MSC9_9PSED</name>
<reference evidence="1 2" key="1">
    <citation type="journal article" date="2020" name="Front. Microbiol.">
        <title>Genetic Organization of the aprX-lipA2 Operon Affects the Proteolytic Potential of Pseudomonas Species in Milk.</title>
        <authorList>
            <person name="Maier C."/>
            <person name="Huptas C."/>
            <person name="von Neubeck M."/>
            <person name="Scherer S."/>
            <person name="Wenning M."/>
            <person name="Lucking G."/>
        </authorList>
    </citation>
    <scope>NUCLEOTIDE SEQUENCE [LARGE SCALE GENOMIC DNA]</scope>
    <source>
        <strain evidence="1 2">G4779</strain>
    </source>
</reference>
<dbReference type="EMBL" id="JAAQYP010000034">
    <property type="protein sequence ID" value="NNA97390.1"/>
    <property type="molecule type" value="Genomic_DNA"/>
</dbReference>
<dbReference type="AlphaFoldDB" id="A0A7Y1MSC9"/>
<organism evidence="1 2">
    <name type="scientific">Pseudomonas gessardii</name>
    <dbReference type="NCBI Taxonomy" id="78544"/>
    <lineage>
        <taxon>Bacteria</taxon>
        <taxon>Pseudomonadati</taxon>
        <taxon>Pseudomonadota</taxon>
        <taxon>Gammaproteobacteria</taxon>
        <taxon>Pseudomonadales</taxon>
        <taxon>Pseudomonadaceae</taxon>
        <taxon>Pseudomonas</taxon>
    </lineage>
</organism>
<sequence length="179" mass="19729">MKHLYKMFLLPTGIGIAVLCSMNVEAITREEMLKLNAAYPPGSVVRCETQLEGNGKNLLPTLLKTRAHIKERTGNLTRTDVSVTFVPQGSATTTMTVNYQSRATMEDDGELIDIDPDSLTVSFSPANPASESIVANKMRSTLPPTGSDLRLYKTVKITDFPSFIITPLNQPPTYCFKEE</sequence>
<dbReference type="RefSeq" id="WP_169898314.1">
    <property type="nucleotide sequence ID" value="NZ_JAAQYP010000034.1"/>
</dbReference>